<gene>
    <name evidence="1" type="ordered locus">Pcar_3336</name>
</gene>
<keyword evidence="2" id="KW-1185">Reference proteome</keyword>
<name>Q0C6I6_SYNC1</name>
<reference evidence="1 2" key="2">
    <citation type="journal article" date="2012" name="BMC Genomics">
        <title>The genome of Pelobacter carbinolicus reveals surprising metabolic capabilities and physiological features.</title>
        <authorList>
            <person name="Aklujkar M."/>
            <person name="Haveman S.A."/>
            <person name="Didonato R.Jr."/>
            <person name="Chertkov O."/>
            <person name="Han C.S."/>
            <person name="Land M.L."/>
            <person name="Brown P."/>
            <person name="Lovley D.R."/>
        </authorList>
    </citation>
    <scope>NUCLEOTIDE SEQUENCE [LARGE SCALE GENOMIC DNA]</scope>
    <source>
        <strain evidence="2">DSM 2380 / NBRC 103641 / GraBd1</strain>
    </source>
</reference>
<protein>
    <submittedName>
        <fullName evidence="1">Uncharacterized protein</fullName>
    </submittedName>
</protein>
<evidence type="ECO:0000313" key="1">
    <source>
        <dbReference type="EMBL" id="ABI81952.1"/>
    </source>
</evidence>
<reference evidence="2" key="1">
    <citation type="submission" date="2005-10" db="EMBL/GenBank/DDBJ databases">
        <title>Complete sequence of Pelobacter carbinolicus DSM 2380.</title>
        <authorList>
            <person name="Copeland A."/>
            <person name="Lucas S."/>
            <person name="Lapidus A."/>
            <person name="Barry K."/>
            <person name="Detter J.C."/>
            <person name="Glavina T."/>
            <person name="Hammon N."/>
            <person name="Israni S."/>
            <person name="Pitluck S."/>
            <person name="Chertkov O."/>
            <person name="Schmutz J."/>
            <person name="Larimer F."/>
            <person name="Land M."/>
            <person name="Kyrpides N."/>
            <person name="Ivanova N."/>
            <person name="Richardson P."/>
        </authorList>
    </citation>
    <scope>NUCLEOTIDE SEQUENCE [LARGE SCALE GENOMIC DNA]</scope>
    <source>
        <strain evidence="2">DSM 2380 / NBRC 103641 / GraBd1</strain>
    </source>
</reference>
<evidence type="ECO:0000313" key="2">
    <source>
        <dbReference type="Proteomes" id="UP000002534"/>
    </source>
</evidence>
<organism evidence="1 2">
    <name type="scientific">Syntrophotalea carbinolica (strain DSM 2380 / NBRC 103641 / GraBd1)</name>
    <name type="common">Pelobacter carbinolicus</name>
    <dbReference type="NCBI Taxonomy" id="338963"/>
    <lineage>
        <taxon>Bacteria</taxon>
        <taxon>Pseudomonadati</taxon>
        <taxon>Thermodesulfobacteriota</taxon>
        <taxon>Desulfuromonadia</taxon>
        <taxon>Desulfuromonadales</taxon>
        <taxon>Syntrophotaleaceae</taxon>
        <taxon>Syntrophotalea</taxon>
    </lineage>
</organism>
<sequence length="49" mass="5262">MYCRSLAAAIFLFGGERGTRSTANRLALGCIHAYFGCKRHLGTGGRATQ</sequence>
<proteinExistence type="predicted"/>
<dbReference type="HOGENOM" id="CLU_3138848_0_0_7"/>
<dbReference type="EMBL" id="CP000142">
    <property type="protein sequence ID" value="ABI81952.1"/>
    <property type="molecule type" value="Genomic_DNA"/>
</dbReference>
<accession>Q0C6I6</accession>
<dbReference type="KEGG" id="pca:Pcar_3336"/>
<dbReference type="AlphaFoldDB" id="Q0C6I6"/>
<dbReference type="Proteomes" id="UP000002534">
    <property type="component" value="Chromosome"/>
</dbReference>